<accession>A0A8S1LQ44</accession>
<dbReference type="Proteomes" id="UP000692954">
    <property type="component" value="Unassembled WGS sequence"/>
</dbReference>
<dbReference type="OrthoDB" id="297929at2759"/>
<keyword evidence="2" id="KW-1185">Reference proteome</keyword>
<dbReference type="AlphaFoldDB" id="A0A8S1LQ44"/>
<proteinExistence type="predicted"/>
<protein>
    <submittedName>
        <fullName evidence="1">Uncharacterized protein</fullName>
    </submittedName>
</protein>
<evidence type="ECO:0000313" key="2">
    <source>
        <dbReference type="Proteomes" id="UP000692954"/>
    </source>
</evidence>
<comment type="caution">
    <text evidence="1">The sequence shown here is derived from an EMBL/GenBank/DDBJ whole genome shotgun (WGS) entry which is preliminary data.</text>
</comment>
<sequence length="251" mass="29971">MSVKVQLIHQQWDEIRKVLRATQRKLTNSNNLSLTNCIPTNKSQDQVNKEANLSDNEWEFYNNNPNALLLLKDTCRNTRRKFYLSQRRRELSSQNDQEFYSQLQSRREQVKKQRILYSNVTNFEKAIKQITTPKLSLTRPQTRFRQNSLEIQLNKNSQIRQNSMDVNKTNKVIPNETQCGYFNSDRKQAKRKTNNFWYRIKSPPQDKKDNITQVLKSRFKKKNDISLDICCFNYESLSLLNQTKTPTLYYQ</sequence>
<dbReference type="EMBL" id="CAJJDN010000026">
    <property type="protein sequence ID" value="CAD8070150.1"/>
    <property type="molecule type" value="Genomic_DNA"/>
</dbReference>
<organism evidence="1 2">
    <name type="scientific">Paramecium sonneborni</name>
    <dbReference type="NCBI Taxonomy" id="65129"/>
    <lineage>
        <taxon>Eukaryota</taxon>
        <taxon>Sar</taxon>
        <taxon>Alveolata</taxon>
        <taxon>Ciliophora</taxon>
        <taxon>Intramacronucleata</taxon>
        <taxon>Oligohymenophorea</taxon>
        <taxon>Peniculida</taxon>
        <taxon>Parameciidae</taxon>
        <taxon>Paramecium</taxon>
    </lineage>
</organism>
<evidence type="ECO:0000313" key="1">
    <source>
        <dbReference type="EMBL" id="CAD8070150.1"/>
    </source>
</evidence>
<name>A0A8S1LQ44_9CILI</name>
<gene>
    <name evidence="1" type="ORF">PSON_ATCC_30995.1.T0260243</name>
</gene>
<reference evidence="1" key="1">
    <citation type="submission" date="2021-01" db="EMBL/GenBank/DDBJ databases">
        <authorList>
            <consortium name="Genoscope - CEA"/>
            <person name="William W."/>
        </authorList>
    </citation>
    <scope>NUCLEOTIDE SEQUENCE</scope>
</reference>